<feature type="domain" description="DNA helicase Pif1-like DEAD-box helicase" evidence="3">
    <location>
        <begin position="130"/>
        <end position="267"/>
    </location>
</feature>
<comment type="similarity">
    <text evidence="1">Belongs to the helicase family.</text>
</comment>
<dbReference type="GO" id="GO:0043139">
    <property type="term" value="F:5'-3' DNA helicase activity"/>
    <property type="evidence" value="ECO:0007669"/>
    <property type="project" value="UniProtKB-EC"/>
</dbReference>
<comment type="catalytic activity">
    <reaction evidence="1">
        <text>ATP + H2O = ADP + phosphate + H(+)</text>
        <dbReference type="Rhea" id="RHEA:13065"/>
        <dbReference type="ChEBI" id="CHEBI:15377"/>
        <dbReference type="ChEBI" id="CHEBI:15378"/>
        <dbReference type="ChEBI" id="CHEBI:30616"/>
        <dbReference type="ChEBI" id="CHEBI:43474"/>
        <dbReference type="ChEBI" id="CHEBI:456216"/>
        <dbReference type="EC" id="5.6.2.3"/>
    </reaction>
</comment>
<dbReference type="InterPro" id="IPR027417">
    <property type="entry name" value="P-loop_NTPase"/>
</dbReference>
<evidence type="ECO:0000313" key="5">
    <source>
        <dbReference type="Proteomes" id="UP000650833"/>
    </source>
</evidence>
<dbReference type="GO" id="GO:0006310">
    <property type="term" value="P:DNA recombination"/>
    <property type="evidence" value="ECO:0007669"/>
    <property type="project" value="UniProtKB-KW"/>
</dbReference>
<keyword evidence="1" id="KW-0234">DNA repair</keyword>
<dbReference type="GO" id="GO:0016787">
    <property type="term" value="F:hydrolase activity"/>
    <property type="evidence" value="ECO:0007669"/>
    <property type="project" value="UniProtKB-KW"/>
</dbReference>
<keyword evidence="1" id="KW-0227">DNA damage</keyword>
<keyword evidence="1" id="KW-0378">Hydrolase</keyword>
<evidence type="ECO:0000256" key="2">
    <source>
        <dbReference type="SAM" id="SignalP"/>
    </source>
</evidence>
<evidence type="ECO:0000256" key="1">
    <source>
        <dbReference type="RuleBase" id="RU363044"/>
    </source>
</evidence>
<dbReference type="Gene3D" id="3.40.50.300">
    <property type="entry name" value="P-loop containing nucleotide triphosphate hydrolases"/>
    <property type="match status" value="1"/>
</dbReference>
<name>A0A8H7VD73_9FUNG</name>
<evidence type="ECO:0000313" key="4">
    <source>
        <dbReference type="EMBL" id="KAG2210189.1"/>
    </source>
</evidence>
<gene>
    <name evidence="4" type="ORF">INT46_009998</name>
</gene>
<keyword evidence="2" id="KW-0732">Signal</keyword>
<feature type="signal peptide" evidence="2">
    <location>
        <begin position="1"/>
        <end position="20"/>
    </location>
</feature>
<organism evidence="4 5">
    <name type="scientific">Mucor plumbeus</name>
    <dbReference type="NCBI Taxonomy" id="97098"/>
    <lineage>
        <taxon>Eukaryota</taxon>
        <taxon>Fungi</taxon>
        <taxon>Fungi incertae sedis</taxon>
        <taxon>Mucoromycota</taxon>
        <taxon>Mucoromycotina</taxon>
        <taxon>Mucoromycetes</taxon>
        <taxon>Mucorales</taxon>
        <taxon>Mucorineae</taxon>
        <taxon>Mucoraceae</taxon>
        <taxon>Mucor</taxon>
    </lineage>
</organism>
<evidence type="ECO:0000259" key="3">
    <source>
        <dbReference type="Pfam" id="PF05970"/>
    </source>
</evidence>
<protein>
    <recommendedName>
        <fullName evidence="1">ATP-dependent DNA helicase</fullName>
        <ecNumber evidence="1">5.6.2.3</ecNumber>
    </recommendedName>
</protein>
<dbReference type="Proteomes" id="UP000650833">
    <property type="component" value="Unassembled WGS sequence"/>
</dbReference>
<dbReference type="GO" id="GO:0000723">
    <property type="term" value="P:telomere maintenance"/>
    <property type="evidence" value="ECO:0007669"/>
    <property type="project" value="InterPro"/>
</dbReference>
<dbReference type="Pfam" id="PF05970">
    <property type="entry name" value="PIF1"/>
    <property type="match status" value="1"/>
</dbReference>
<dbReference type="PANTHER" id="PTHR10492">
    <property type="match status" value="1"/>
</dbReference>
<dbReference type="OrthoDB" id="5860629at2759"/>
<keyword evidence="1" id="KW-0233">DNA recombination</keyword>
<comment type="caution">
    <text evidence="4">The sequence shown here is derived from an EMBL/GenBank/DDBJ whole genome shotgun (WGS) entry which is preliminary data.</text>
</comment>
<dbReference type="InterPro" id="IPR010285">
    <property type="entry name" value="DNA_helicase_pif1-like_DEAD"/>
</dbReference>
<sequence length="277" mass="31233">MVLSMLPIIRLQWLWGIVEHDTTQWRLSLEEATTFQNASLLRGLPRNNRELQNSVANIELVAYNHCLLKLYDQLLEHYILDLSDYAGLFIPSSVDTRVNTSNSNIPRILGENQRLIVEAQSRPVDVQLNFNHDQQVIYDTIAPMVDSDDLLPVPNGRVFFIDGPAGTGKTFLFNALLNKRPQVAPHLLLEGGRTSNSVFKISLIVDPDSMCNIKPNLPTVNLLMQIKSILWVETSMTSKDISEALDRPFKDIAKFVDSRLENVPSGGRLWSNFACCS</sequence>
<dbReference type="EMBL" id="JAEPRC010000083">
    <property type="protein sequence ID" value="KAG2210189.1"/>
    <property type="molecule type" value="Genomic_DNA"/>
</dbReference>
<keyword evidence="1" id="KW-0067">ATP-binding</keyword>
<dbReference type="PANTHER" id="PTHR10492:SF95">
    <property type="entry name" value="HELITRON HELICASE-LIKE DOMAIN-CONTAINING PROTEIN"/>
    <property type="match status" value="1"/>
</dbReference>
<keyword evidence="1" id="KW-0347">Helicase</keyword>
<dbReference type="GO" id="GO:0005524">
    <property type="term" value="F:ATP binding"/>
    <property type="evidence" value="ECO:0007669"/>
    <property type="project" value="UniProtKB-KW"/>
</dbReference>
<dbReference type="EC" id="5.6.2.3" evidence="1"/>
<feature type="chain" id="PRO_5034758754" description="ATP-dependent DNA helicase" evidence="2">
    <location>
        <begin position="21"/>
        <end position="277"/>
    </location>
</feature>
<accession>A0A8H7VD73</accession>
<dbReference type="SUPFAM" id="SSF52540">
    <property type="entry name" value="P-loop containing nucleoside triphosphate hydrolases"/>
    <property type="match status" value="1"/>
</dbReference>
<comment type="cofactor">
    <cofactor evidence="1">
        <name>Mg(2+)</name>
        <dbReference type="ChEBI" id="CHEBI:18420"/>
    </cofactor>
</comment>
<proteinExistence type="inferred from homology"/>
<reference evidence="4" key="1">
    <citation type="submission" date="2020-12" db="EMBL/GenBank/DDBJ databases">
        <title>Metabolic potential, ecology and presence of endohyphal bacteria is reflected in genomic diversity of Mucoromycotina.</title>
        <authorList>
            <person name="Muszewska A."/>
            <person name="Okrasinska A."/>
            <person name="Steczkiewicz K."/>
            <person name="Drgas O."/>
            <person name="Orlowska M."/>
            <person name="Perlinska-Lenart U."/>
            <person name="Aleksandrzak-Piekarczyk T."/>
            <person name="Szatraj K."/>
            <person name="Zielenkiewicz U."/>
            <person name="Pilsyk S."/>
            <person name="Malc E."/>
            <person name="Mieczkowski P."/>
            <person name="Kruszewska J.S."/>
            <person name="Biernat P."/>
            <person name="Pawlowska J."/>
        </authorList>
    </citation>
    <scope>NUCLEOTIDE SEQUENCE</scope>
    <source>
        <strain evidence="4">CBS 226.32</strain>
    </source>
</reference>
<keyword evidence="1" id="KW-0547">Nucleotide-binding</keyword>
<dbReference type="AlphaFoldDB" id="A0A8H7VD73"/>
<keyword evidence="5" id="KW-1185">Reference proteome</keyword>
<dbReference type="GO" id="GO:0006281">
    <property type="term" value="P:DNA repair"/>
    <property type="evidence" value="ECO:0007669"/>
    <property type="project" value="UniProtKB-KW"/>
</dbReference>